<keyword evidence="1" id="KW-1133">Transmembrane helix</keyword>
<organism evidence="2 3">
    <name type="scientific">Nocardioides marmoribigeumensis</name>
    <dbReference type="NCBI Taxonomy" id="433649"/>
    <lineage>
        <taxon>Bacteria</taxon>
        <taxon>Bacillati</taxon>
        <taxon>Actinomycetota</taxon>
        <taxon>Actinomycetes</taxon>
        <taxon>Propionibacteriales</taxon>
        <taxon>Nocardioidaceae</taxon>
        <taxon>Nocardioides</taxon>
    </lineage>
</organism>
<accession>A0ABU2BQ03</accession>
<dbReference type="EMBL" id="JAVDYG010000001">
    <property type="protein sequence ID" value="MDR7360710.1"/>
    <property type="molecule type" value="Genomic_DNA"/>
</dbReference>
<dbReference type="RefSeq" id="WP_310297565.1">
    <property type="nucleotide sequence ID" value="NZ_BAAAPS010000011.1"/>
</dbReference>
<keyword evidence="1" id="KW-0812">Transmembrane</keyword>
<dbReference type="InterPro" id="IPR046674">
    <property type="entry name" value="DUF6544"/>
</dbReference>
<comment type="caution">
    <text evidence="2">The sequence shown here is derived from an EMBL/GenBank/DDBJ whole genome shotgun (WGS) entry which is preliminary data.</text>
</comment>
<evidence type="ECO:0000256" key="1">
    <source>
        <dbReference type="SAM" id="Phobius"/>
    </source>
</evidence>
<dbReference type="Proteomes" id="UP001183648">
    <property type="component" value="Unassembled WGS sequence"/>
</dbReference>
<feature type="transmembrane region" description="Helical" evidence="1">
    <location>
        <begin position="96"/>
        <end position="114"/>
    </location>
</feature>
<evidence type="ECO:0000313" key="3">
    <source>
        <dbReference type="Proteomes" id="UP001183648"/>
    </source>
</evidence>
<keyword evidence="1" id="KW-0472">Membrane</keyword>
<reference evidence="2 3" key="1">
    <citation type="submission" date="2023-07" db="EMBL/GenBank/DDBJ databases">
        <title>Sequencing the genomes of 1000 actinobacteria strains.</title>
        <authorList>
            <person name="Klenk H.-P."/>
        </authorList>
    </citation>
    <scope>NUCLEOTIDE SEQUENCE [LARGE SCALE GENOMIC DNA]</scope>
    <source>
        <strain evidence="2 3">DSM 19426</strain>
    </source>
</reference>
<feature type="transmembrane region" description="Helical" evidence="1">
    <location>
        <begin position="7"/>
        <end position="25"/>
    </location>
</feature>
<name>A0ABU2BQ03_9ACTN</name>
<keyword evidence="3" id="KW-1185">Reference proteome</keyword>
<feature type="transmembrane region" description="Helical" evidence="1">
    <location>
        <begin position="71"/>
        <end position="90"/>
    </location>
</feature>
<evidence type="ECO:0000313" key="2">
    <source>
        <dbReference type="EMBL" id="MDR7360710.1"/>
    </source>
</evidence>
<sequence length="375" mass="40102">MTTAVRWTVVLLLTVHGLIHLLGVVKGFGWAEVPALTQDVSPAAAVLWSAATVLVLATAATVALGGPDWRWVLAGAAAVVSEVAIVSSWADAKAGTAANLVLVLVSAYGFASLGPGSQAAQFDRQAHVALSRTPHTAGVVTEADLARLPEPVATYVRRSGAVGRPRVTSLHADVHGRIRSGPDDAWMPFHGEQVNTFGEVPQRVFHIDATMRGLPVSVLHVFDEHAATMRAELLDVVPVVRARGPEMDRSETVTIFNDLLVLAPAALVDAPVAWEVLDARHVRGTLTAHGHRVSADLTFDEAGDLVDFVSRDRSRASSDGQSFLDQPWSTPLQHYADLHGRRLAVEGQGVWDAPAPEGRFAYIDFVVDDLTYNPS</sequence>
<feature type="transmembrane region" description="Helical" evidence="1">
    <location>
        <begin position="45"/>
        <end position="64"/>
    </location>
</feature>
<proteinExistence type="predicted"/>
<dbReference type="Pfam" id="PF20181">
    <property type="entry name" value="DUF6544"/>
    <property type="match status" value="1"/>
</dbReference>
<protein>
    <submittedName>
        <fullName evidence="2">Uncharacterized protein</fullName>
    </submittedName>
</protein>
<gene>
    <name evidence="2" type="ORF">J2S63_000263</name>
</gene>